<reference evidence="1" key="1">
    <citation type="journal article" date="2020" name="mSystems">
        <title>Genome- and Community-Level Interaction Insights into Carbon Utilization and Element Cycling Functions of Hydrothermarchaeota in Hydrothermal Sediment.</title>
        <authorList>
            <person name="Zhou Z."/>
            <person name="Liu Y."/>
            <person name="Xu W."/>
            <person name="Pan J."/>
            <person name="Luo Z.H."/>
            <person name="Li M."/>
        </authorList>
    </citation>
    <scope>NUCLEOTIDE SEQUENCE [LARGE SCALE GENOMIC DNA]</scope>
    <source>
        <strain evidence="1">HyVt-28</strain>
    </source>
</reference>
<organism evidence="1">
    <name type="scientific">candidate division WOR-3 bacterium</name>
    <dbReference type="NCBI Taxonomy" id="2052148"/>
    <lineage>
        <taxon>Bacteria</taxon>
        <taxon>Bacteria division WOR-3</taxon>
    </lineage>
</organism>
<protein>
    <recommendedName>
        <fullName evidence="2">CopG family transcriptional regulator</fullName>
    </recommendedName>
</protein>
<sequence length="60" mass="7043">MEGCKSITIRFKEEEKLYKQFIQAKAKLDAQREESGERKISCTDFAKKLLYAALREEGRE</sequence>
<evidence type="ECO:0000313" key="1">
    <source>
        <dbReference type="EMBL" id="HDL60036.1"/>
    </source>
</evidence>
<gene>
    <name evidence="1" type="ORF">ENH14_01115</name>
</gene>
<dbReference type="AlphaFoldDB" id="A0A7V0LU82"/>
<accession>A0A7V0LU82</accession>
<comment type="caution">
    <text evidence="1">The sequence shown here is derived from an EMBL/GenBank/DDBJ whole genome shotgun (WGS) entry which is preliminary data.</text>
</comment>
<name>A0A7V0LU82_UNCW3</name>
<dbReference type="EMBL" id="DRDR01000048">
    <property type="protein sequence ID" value="HDL60036.1"/>
    <property type="molecule type" value="Genomic_DNA"/>
</dbReference>
<evidence type="ECO:0008006" key="2">
    <source>
        <dbReference type="Google" id="ProtNLM"/>
    </source>
</evidence>
<proteinExistence type="predicted"/>
<dbReference type="Proteomes" id="UP000886381">
    <property type="component" value="Unassembled WGS sequence"/>
</dbReference>